<proteinExistence type="predicted"/>
<sequence>MPKAQVKPDTAPPDTQRTLDFVHGVLGAAGQTMTDPVLVDLLERYVRGEISEAEYDRATVEHVLRS</sequence>
<name>A0ABW5RL03_9MICO</name>
<accession>A0ABW5RL03</accession>
<gene>
    <name evidence="1" type="ORF">ACFSUQ_07925</name>
</gene>
<comment type="caution">
    <text evidence="1">The sequence shown here is derived from an EMBL/GenBank/DDBJ whole genome shotgun (WGS) entry which is preliminary data.</text>
</comment>
<evidence type="ECO:0000313" key="1">
    <source>
        <dbReference type="EMBL" id="MFD2675219.1"/>
    </source>
</evidence>
<reference evidence="2" key="1">
    <citation type="journal article" date="2019" name="Int. J. Syst. Evol. Microbiol.">
        <title>The Global Catalogue of Microorganisms (GCM) 10K type strain sequencing project: providing services to taxonomists for standard genome sequencing and annotation.</title>
        <authorList>
            <consortium name="The Broad Institute Genomics Platform"/>
            <consortium name="The Broad Institute Genome Sequencing Center for Infectious Disease"/>
            <person name="Wu L."/>
            <person name="Ma J."/>
        </authorList>
    </citation>
    <scope>NUCLEOTIDE SEQUENCE [LARGE SCALE GENOMIC DNA]</scope>
    <source>
        <strain evidence="2">TISTR 1511</strain>
    </source>
</reference>
<evidence type="ECO:0000313" key="2">
    <source>
        <dbReference type="Proteomes" id="UP001597453"/>
    </source>
</evidence>
<dbReference type="EMBL" id="JBHUNF010000004">
    <property type="protein sequence ID" value="MFD2675219.1"/>
    <property type="molecule type" value="Genomic_DNA"/>
</dbReference>
<dbReference type="RefSeq" id="WP_390280426.1">
    <property type="nucleotide sequence ID" value="NZ_JBHUNF010000004.1"/>
</dbReference>
<keyword evidence="2" id="KW-1185">Reference proteome</keyword>
<evidence type="ECO:0008006" key="3">
    <source>
        <dbReference type="Google" id="ProtNLM"/>
    </source>
</evidence>
<dbReference type="Proteomes" id="UP001597453">
    <property type="component" value="Unassembled WGS sequence"/>
</dbReference>
<protein>
    <recommendedName>
        <fullName evidence="3">Antitoxin VbhA domain-containing protein</fullName>
    </recommendedName>
</protein>
<organism evidence="1 2">
    <name type="scientific">Gulosibacter bifidus</name>
    <dbReference type="NCBI Taxonomy" id="272239"/>
    <lineage>
        <taxon>Bacteria</taxon>
        <taxon>Bacillati</taxon>
        <taxon>Actinomycetota</taxon>
        <taxon>Actinomycetes</taxon>
        <taxon>Micrococcales</taxon>
        <taxon>Microbacteriaceae</taxon>
        <taxon>Gulosibacter</taxon>
    </lineage>
</organism>